<feature type="region of interest" description="Disordered" evidence="1">
    <location>
        <begin position="111"/>
        <end position="159"/>
    </location>
</feature>
<dbReference type="GeneID" id="54546236"/>
<evidence type="ECO:0000313" key="2">
    <source>
        <dbReference type="EMBL" id="KAF2280519.1"/>
    </source>
</evidence>
<sequence length="173" mass="20256">METGQWDIGTWELGNLGILKGSAIERTHPHPHPHSHQSQKHITSKTSIYNIIILITSNKTFTTFFILSMAGHPGYEARTWRQGHWRRTWELGMEHRNWEWNIGQRIGTWTSKTKSKNRGGTPASLEKKNLTSKTKKKTNVGSWHQKRTLEHGGRKEGRRKYINIMDRHQKELR</sequence>
<name>A0A6A6JZL8_WESOR</name>
<dbReference type="RefSeq" id="XP_033658057.1">
    <property type="nucleotide sequence ID" value="XM_033793061.1"/>
</dbReference>
<evidence type="ECO:0000256" key="1">
    <source>
        <dbReference type="SAM" id="MobiDB-lite"/>
    </source>
</evidence>
<gene>
    <name evidence="2" type="ORF">EI97DRAFT_124773</name>
</gene>
<organism evidence="2 3">
    <name type="scientific">Westerdykella ornata</name>
    <dbReference type="NCBI Taxonomy" id="318751"/>
    <lineage>
        <taxon>Eukaryota</taxon>
        <taxon>Fungi</taxon>
        <taxon>Dikarya</taxon>
        <taxon>Ascomycota</taxon>
        <taxon>Pezizomycotina</taxon>
        <taxon>Dothideomycetes</taxon>
        <taxon>Pleosporomycetidae</taxon>
        <taxon>Pleosporales</taxon>
        <taxon>Sporormiaceae</taxon>
        <taxon>Westerdykella</taxon>
    </lineage>
</organism>
<accession>A0A6A6JZL8</accession>
<dbReference type="EMBL" id="ML986485">
    <property type="protein sequence ID" value="KAF2280519.1"/>
    <property type="molecule type" value="Genomic_DNA"/>
</dbReference>
<keyword evidence="3" id="KW-1185">Reference proteome</keyword>
<reference evidence="2" key="1">
    <citation type="journal article" date="2020" name="Stud. Mycol.">
        <title>101 Dothideomycetes genomes: a test case for predicting lifestyles and emergence of pathogens.</title>
        <authorList>
            <person name="Haridas S."/>
            <person name="Albert R."/>
            <person name="Binder M."/>
            <person name="Bloem J."/>
            <person name="Labutti K."/>
            <person name="Salamov A."/>
            <person name="Andreopoulos B."/>
            <person name="Baker S."/>
            <person name="Barry K."/>
            <person name="Bills G."/>
            <person name="Bluhm B."/>
            <person name="Cannon C."/>
            <person name="Castanera R."/>
            <person name="Culley D."/>
            <person name="Daum C."/>
            <person name="Ezra D."/>
            <person name="Gonzalez J."/>
            <person name="Henrissat B."/>
            <person name="Kuo A."/>
            <person name="Liang C."/>
            <person name="Lipzen A."/>
            <person name="Lutzoni F."/>
            <person name="Magnuson J."/>
            <person name="Mondo S."/>
            <person name="Nolan M."/>
            <person name="Ohm R."/>
            <person name="Pangilinan J."/>
            <person name="Park H.-J."/>
            <person name="Ramirez L."/>
            <person name="Alfaro M."/>
            <person name="Sun H."/>
            <person name="Tritt A."/>
            <person name="Yoshinaga Y."/>
            <person name="Zwiers L.-H."/>
            <person name="Turgeon B."/>
            <person name="Goodwin S."/>
            <person name="Spatafora J."/>
            <person name="Crous P."/>
            <person name="Grigoriev I."/>
        </authorList>
    </citation>
    <scope>NUCLEOTIDE SEQUENCE</scope>
    <source>
        <strain evidence="2">CBS 379.55</strain>
    </source>
</reference>
<protein>
    <submittedName>
        <fullName evidence="2">Uncharacterized protein</fullName>
    </submittedName>
</protein>
<dbReference type="Proteomes" id="UP000800097">
    <property type="component" value="Unassembled WGS sequence"/>
</dbReference>
<dbReference type="AlphaFoldDB" id="A0A6A6JZL8"/>
<evidence type="ECO:0000313" key="3">
    <source>
        <dbReference type="Proteomes" id="UP000800097"/>
    </source>
</evidence>
<proteinExistence type="predicted"/>